<keyword evidence="4" id="KW-1133">Transmembrane helix</keyword>
<feature type="compositionally biased region" description="Basic residues" evidence="3">
    <location>
        <begin position="437"/>
        <end position="457"/>
    </location>
</feature>
<dbReference type="InterPro" id="IPR002172">
    <property type="entry name" value="LDrepeatLR_classA_rpt"/>
</dbReference>
<feature type="compositionally biased region" description="Polar residues" evidence="3">
    <location>
        <begin position="407"/>
        <end position="434"/>
    </location>
</feature>
<keyword evidence="6" id="KW-1185">Reference proteome</keyword>
<comment type="caution">
    <text evidence="5">The sequence shown here is derived from an EMBL/GenBank/DDBJ whole genome shotgun (WGS) entry which is preliminary data.</text>
</comment>
<dbReference type="CDD" id="cd00112">
    <property type="entry name" value="LDLa"/>
    <property type="match status" value="1"/>
</dbReference>
<dbReference type="Proteomes" id="UP001445076">
    <property type="component" value="Unassembled WGS sequence"/>
</dbReference>
<feature type="compositionally biased region" description="Basic and acidic residues" evidence="3">
    <location>
        <begin position="333"/>
        <end position="344"/>
    </location>
</feature>
<feature type="compositionally biased region" description="Polar residues" evidence="3">
    <location>
        <begin position="1040"/>
        <end position="1059"/>
    </location>
</feature>
<evidence type="ECO:0000256" key="1">
    <source>
        <dbReference type="ARBA" id="ARBA00023157"/>
    </source>
</evidence>
<evidence type="ECO:0000313" key="6">
    <source>
        <dbReference type="Proteomes" id="UP001445076"/>
    </source>
</evidence>
<dbReference type="PROSITE" id="PS50068">
    <property type="entry name" value="LDLRA_2"/>
    <property type="match status" value="1"/>
</dbReference>
<protein>
    <submittedName>
        <fullName evidence="5">Uncharacterized protein</fullName>
    </submittedName>
</protein>
<accession>A0AAW0Y0L6</accession>
<proteinExistence type="predicted"/>
<dbReference type="SMART" id="SM00192">
    <property type="entry name" value="LDLa"/>
    <property type="match status" value="1"/>
</dbReference>
<reference evidence="5 6" key="1">
    <citation type="journal article" date="2024" name="BMC Genomics">
        <title>Genome assembly of redclaw crayfish (Cherax quadricarinatus) provides insights into its immune adaptation and hypoxia tolerance.</title>
        <authorList>
            <person name="Liu Z."/>
            <person name="Zheng J."/>
            <person name="Li H."/>
            <person name="Fang K."/>
            <person name="Wang S."/>
            <person name="He J."/>
            <person name="Zhou D."/>
            <person name="Weng S."/>
            <person name="Chi M."/>
            <person name="Gu Z."/>
            <person name="He J."/>
            <person name="Li F."/>
            <person name="Wang M."/>
        </authorList>
    </citation>
    <scope>NUCLEOTIDE SEQUENCE [LARGE SCALE GENOMIC DNA]</scope>
    <source>
        <strain evidence="5">ZL_2023a</strain>
    </source>
</reference>
<feature type="region of interest" description="Disordered" evidence="3">
    <location>
        <begin position="227"/>
        <end position="257"/>
    </location>
</feature>
<feature type="region of interest" description="Disordered" evidence="3">
    <location>
        <begin position="387"/>
        <end position="508"/>
    </location>
</feature>
<dbReference type="InterPro" id="IPR023415">
    <property type="entry name" value="LDLR_class-A_CS"/>
</dbReference>
<dbReference type="Gene3D" id="4.10.400.10">
    <property type="entry name" value="Low-density Lipoprotein Receptor"/>
    <property type="match status" value="1"/>
</dbReference>
<feature type="compositionally biased region" description="Polar residues" evidence="3">
    <location>
        <begin position="497"/>
        <end position="508"/>
    </location>
</feature>
<feature type="compositionally biased region" description="Polar residues" evidence="3">
    <location>
        <begin position="1130"/>
        <end position="1140"/>
    </location>
</feature>
<sequence>MMNMAKDDTNYTIYDCVWIVQPPQNYAFKSHLSIKVVQFDDMVSGTRLEVRRGVTSEDYLLEELQGEKGATSGQEYLAAVDTGFYVRLKGAFTKDSKLAIVYTSFSYLGSCYTLTDLMCHNHRCIPKMLRCDGFDHCGDSSDEPPTCYIGPGNKNLTPEDAAWWYQHTPNYYFPQKTNLLLGGPHGWSSLLVLVALIALVMTAFGLISYMFKSGLHDHRTLQRERRALVTHRDGSPRSPSDGVEEIDASADDPPLYEPPPDYEEVIKVILSGNNLKLVRRPGGITAWVPDKLATEGGTQEGQQPLRTRHASLDLEQGMEVVLWNPNTLNTEHGWSETEGREEPRATVTTQASLGHVRRSSLPVTPLPEMLEAEVQGHSVSLAPETIKEAPDGIDSPRPPPSRPLDITSPQLSEKSFNDTSVVSTPGPSTPQSLRVTLHTRKSKRLVRKGGKKKKSTISRKNELQDKKEDDSAPPSYEMAMQQVNQGEALSSRPADLPSTTDAASQVNESTQTNINSELMQDLSPMERLRAAKEMFQRISRAEELDKISVANKPAVRRPAAPASKTKHNRTLLAGSSITRGTVKARKAMLLKAQKLRPDCDCNGACSCAHFKQENSKDENFIPGGVKSKVHYFLTIEKSTKKRETNISVGKTSVDSKLESDNTLQKYSSERNSSLKKRQLIRNQSAPSLGHIRQTDLDIYFSQNETIASSSVKELEQPLITPVNGSLRPTISAANCLMDGEDSSEEKVIPSIRKRVQLYNELSRTPSCSSSISRQCSPSPSRSHINVLRENLVKRHDSEESLEDVPSLMCIRSINNSACEAVQPGFVKEATVKFVTAFNQEIRSRLQLKDSEDWNEGSDSPPPINIPYLNLKNEEANTPDIGDIETLSLPPLKQEEAESLELWASSSQGKPDLQDETENASEGELPSQVSGAVPKRTAVIAVNNSKDSGLMNSRGQIIVIKKENRAKQRSIQEKKHFKKLDLTNVCMSSDDEEEMNEDPGQCWRENKSDDQIKRLFSEEDLVVINLNSSTTSPIYSEDDSQPPSLQQSGNWQPGDQQVSGEHNLSETLNETINSDSCAGKENSGEGKPCQRHSIDLLAVAECTMVTESTLLPELKPQRKIPIPSPRGSKIASITSTTTGNEPSVRHRTSESHLVFPSATEPAEEITPPFQSPSLAPTVPSIVSSLPEHTVDSSMYTSTHSPLPTMLSPQLIRSGIIKIQTGPTNLTWDYI</sequence>
<organism evidence="5 6">
    <name type="scientific">Cherax quadricarinatus</name>
    <name type="common">Australian red claw crayfish</name>
    <dbReference type="NCBI Taxonomy" id="27406"/>
    <lineage>
        <taxon>Eukaryota</taxon>
        <taxon>Metazoa</taxon>
        <taxon>Ecdysozoa</taxon>
        <taxon>Arthropoda</taxon>
        <taxon>Crustacea</taxon>
        <taxon>Multicrustacea</taxon>
        <taxon>Malacostraca</taxon>
        <taxon>Eumalacostraca</taxon>
        <taxon>Eucarida</taxon>
        <taxon>Decapoda</taxon>
        <taxon>Pleocyemata</taxon>
        <taxon>Astacidea</taxon>
        <taxon>Parastacoidea</taxon>
        <taxon>Parastacidae</taxon>
        <taxon>Cherax</taxon>
    </lineage>
</organism>
<keyword evidence="4" id="KW-0472">Membrane</keyword>
<dbReference type="SUPFAM" id="SSF57424">
    <property type="entry name" value="LDL receptor-like module"/>
    <property type="match status" value="1"/>
</dbReference>
<feature type="region of interest" description="Disordered" evidence="3">
    <location>
        <begin position="848"/>
        <end position="868"/>
    </location>
</feature>
<feature type="disulfide bond" evidence="2">
    <location>
        <begin position="119"/>
        <end position="137"/>
    </location>
</feature>
<feature type="compositionally biased region" description="Basic and acidic residues" evidence="3">
    <location>
        <begin position="459"/>
        <end position="470"/>
    </location>
</feature>
<feature type="transmembrane region" description="Helical" evidence="4">
    <location>
        <begin position="190"/>
        <end position="211"/>
    </location>
</feature>
<dbReference type="InterPro" id="IPR042333">
    <property type="entry name" value="LRAD2/Mig-13-like"/>
</dbReference>
<dbReference type="AlphaFoldDB" id="A0AAW0Y0L6"/>
<dbReference type="EMBL" id="JARKIK010000011">
    <property type="protein sequence ID" value="KAK8748880.1"/>
    <property type="molecule type" value="Genomic_DNA"/>
</dbReference>
<feature type="region of interest" description="Disordered" evidence="3">
    <location>
        <begin position="1030"/>
        <end position="1059"/>
    </location>
</feature>
<dbReference type="PROSITE" id="PS01209">
    <property type="entry name" value="LDLRA_1"/>
    <property type="match status" value="1"/>
</dbReference>
<dbReference type="InterPro" id="IPR036055">
    <property type="entry name" value="LDL_receptor-like_sf"/>
</dbReference>
<keyword evidence="1 2" id="KW-1015">Disulfide bond</keyword>
<evidence type="ECO:0000256" key="4">
    <source>
        <dbReference type="SAM" id="Phobius"/>
    </source>
</evidence>
<feature type="region of interest" description="Disordered" evidence="3">
    <location>
        <begin position="1116"/>
        <end position="1148"/>
    </location>
</feature>
<name>A0AAW0Y0L6_CHEQU</name>
<feature type="region of interest" description="Disordered" evidence="3">
    <location>
        <begin position="333"/>
        <end position="356"/>
    </location>
</feature>
<keyword evidence="4" id="KW-0812">Transmembrane</keyword>
<dbReference type="PANTHER" id="PTHR24652">
    <property type="entry name" value="LOW-DENSITY LIPOPROTEIN RECEPTOR CLASS A DOMAIN-CONTAINING PROTEIN 2"/>
    <property type="match status" value="1"/>
</dbReference>
<comment type="caution">
    <text evidence="2">Lacks conserved residue(s) required for the propagation of feature annotation.</text>
</comment>
<dbReference type="Pfam" id="PF00057">
    <property type="entry name" value="Ldl_recept_a"/>
    <property type="match status" value="1"/>
</dbReference>
<evidence type="ECO:0000256" key="3">
    <source>
        <dbReference type="SAM" id="MobiDB-lite"/>
    </source>
</evidence>
<gene>
    <name evidence="5" type="ORF">OTU49_016041</name>
</gene>
<feature type="region of interest" description="Disordered" evidence="3">
    <location>
        <begin position="896"/>
        <end position="930"/>
    </location>
</feature>
<evidence type="ECO:0000256" key="2">
    <source>
        <dbReference type="PROSITE-ProRule" id="PRU00124"/>
    </source>
</evidence>
<evidence type="ECO:0000313" key="5">
    <source>
        <dbReference type="EMBL" id="KAK8748880.1"/>
    </source>
</evidence>